<name>A0A644W618_9ZZZZ</name>
<evidence type="ECO:0000313" key="7">
    <source>
        <dbReference type="EMBL" id="MPL99215.1"/>
    </source>
</evidence>
<feature type="transmembrane region" description="Helical" evidence="6">
    <location>
        <begin position="265"/>
        <end position="291"/>
    </location>
</feature>
<dbReference type="NCBIfam" id="TIGR00765">
    <property type="entry name" value="yihY_not_rbn"/>
    <property type="match status" value="1"/>
</dbReference>
<evidence type="ECO:0000256" key="3">
    <source>
        <dbReference type="ARBA" id="ARBA00022692"/>
    </source>
</evidence>
<keyword evidence="4 6" id="KW-1133">Transmembrane helix</keyword>
<keyword evidence="2" id="KW-1003">Cell membrane</keyword>
<evidence type="ECO:0000256" key="4">
    <source>
        <dbReference type="ARBA" id="ARBA00022989"/>
    </source>
</evidence>
<comment type="subcellular location">
    <subcellularLocation>
        <location evidence="1">Cell membrane</location>
        <topology evidence="1">Multi-pass membrane protein</topology>
    </subcellularLocation>
</comment>
<dbReference type="PANTHER" id="PTHR30213:SF0">
    <property type="entry name" value="UPF0761 MEMBRANE PROTEIN YIHY"/>
    <property type="match status" value="1"/>
</dbReference>
<accession>A0A644W618</accession>
<dbReference type="Pfam" id="PF03631">
    <property type="entry name" value="Virul_fac_BrkB"/>
    <property type="match status" value="1"/>
</dbReference>
<keyword evidence="5 6" id="KW-0472">Membrane</keyword>
<feature type="transmembrane region" description="Helical" evidence="6">
    <location>
        <begin position="232"/>
        <end position="253"/>
    </location>
</feature>
<feature type="transmembrane region" description="Helical" evidence="6">
    <location>
        <begin position="117"/>
        <end position="138"/>
    </location>
</feature>
<protein>
    <submittedName>
        <fullName evidence="7">Uncharacterized protein</fullName>
    </submittedName>
</protein>
<proteinExistence type="predicted"/>
<dbReference type="InterPro" id="IPR017039">
    <property type="entry name" value="Virul_fac_BrkB"/>
</dbReference>
<feature type="transmembrane region" description="Helical" evidence="6">
    <location>
        <begin position="161"/>
        <end position="185"/>
    </location>
</feature>
<feature type="transmembrane region" description="Helical" evidence="6">
    <location>
        <begin position="53"/>
        <end position="78"/>
    </location>
</feature>
<evidence type="ECO:0000256" key="1">
    <source>
        <dbReference type="ARBA" id="ARBA00004651"/>
    </source>
</evidence>
<sequence length="442" mass="50628">MTKLADFFKQVYHFIAHDVWRITENELSRGKRIPYKLVKVVVIAFRGLSRDKLVVRASALTYSIMFAIVPLIALFIAVGKGFGVDYVIRQWLEEALIAQKELIPFIMDFVERYLETAQGGVFIGIGIVILLTSVMNFFKQAEEAFNSIWEVKKSRSFLRQFTSYFSSLFLIPILVVLTSGLSIYFNNLIAQLQFLNILSPLLKFGMKFAPYLMSWILFTVIYIVIPNTRVKFSNGLVAGVIAGTAYQFFQALYISGQVYLARYDVVYGSFAAIPLLLLWLQISCLIVLLGAEISYAAQNLQNYEYEGDSNNISMRYKKFLSLFLSYVIVKRFENNKPPLKNDEIASVYKLPIRLVNQLLTELSETGIIIEILDDDLRTKSYQPALDINQLTVSMLTDKLETKGSELFLSNKNPELDEFWQRHLELTKSSSNENLEQLLVKDI</sequence>
<dbReference type="GO" id="GO:0005886">
    <property type="term" value="C:plasma membrane"/>
    <property type="evidence" value="ECO:0007669"/>
    <property type="project" value="UniProtKB-SubCell"/>
</dbReference>
<feature type="transmembrane region" description="Helical" evidence="6">
    <location>
        <begin position="208"/>
        <end position="225"/>
    </location>
</feature>
<dbReference type="EMBL" id="VSSQ01000653">
    <property type="protein sequence ID" value="MPL99215.1"/>
    <property type="molecule type" value="Genomic_DNA"/>
</dbReference>
<reference evidence="7" key="1">
    <citation type="submission" date="2019-08" db="EMBL/GenBank/DDBJ databases">
        <authorList>
            <person name="Kucharzyk K."/>
            <person name="Murdoch R.W."/>
            <person name="Higgins S."/>
            <person name="Loffler F."/>
        </authorList>
    </citation>
    <scope>NUCLEOTIDE SEQUENCE</scope>
</reference>
<evidence type="ECO:0000256" key="5">
    <source>
        <dbReference type="ARBA" id="ARBA00023136"/>
    </source>
</evidence>
<dbReference type="PANTHER" id="PTHR30213">
    <property type="entry name" value="INNER MEMBRANE PROTEIN YHJD"/>
    <property type="match status" value="1"/>
</dbReference>
<gene>
    <name evidence="7" type="ORF">SDC9_45431</name>
</gene>
<organism evidence="7">
    <name type="scientific">bioreactor metagenome</name>
    <dbReference type="NCBI Taxonomy" id="1076179"/>
    <lineage>
        <taxon>unclassified sequences</taxon>
        <taxon>metagenomes</taxon>
        <taxon>ecological metagenomes</taxon>
    </lineage>
</organism>
<evidence type="ECO:0000256" key="6">
    <source>
        <dbReference type="SAM" id="Phobius"/>
    </source>
</evidence>
<dbReference type="AlphaFoldDB" id="A0A644W618"/>
<evidence type="ECO:0000256" key="2">
    <source>
        <dbReference type="ARBA" id="ARBA00022475"/>
    </source>
</evidence>
<comment type="caution">
    <text evidence="7">The sequence shown here is derived from an EMBL/GenBank/DDBJ whole genome shotgun (WGS) entry which is preliminary data.</text>
</comment>
<keyword evidence="3 6" id="KW-0812">Transmembrane</keyword>